<keyword evidence="4" id="KW-1185">Reference proteome</keyword>
<accession>A0A8S1LK34</accession>
<proteinExistence type="predicted"/>
<comment type="caution">
    <text evidence="3">The sequence shown here is derived from an EMBL/GenBank/DDBJ whole genome shotgun (WGS) entry which is preliminary data.</text>
</comment>
<reference evidence="3" key="1">
    <citation type="submission" date="2021-01" db="EMBL/GenBank/DDBJ databases">
        <authorList>
            <consortium name="Genoscope - CEA"/>
            <person name="William W."/>
        </authorList>
    </citation>
    <scope>NUCLEOTIDE SEQUENCE</scope>
</reference>
<dbReference type="Proteomes" id="UP000692954">
    <property type="component" value="Unassembled WGS sequence"/>
</dbReference>
<sequence>MINRTSINVENENEYDENCSVEYVNQESESENDENNYSDYNVDSPLSPCYDNLLKEQHPFLQCQSKLKQIISNKKQFQKIIQIHFIKQVLKLFLKIVFLKRTSILQNLLIILNYQIFKPLKSPSFFSTIKTSTILQYEKNLDLKNCVLTLNNDQNEIVKTALFHILCFTKEIESLNQPIFHLQKALEIITKQEQSIKDEIYMQIVKQISNNKTQSLIYYYQFMAVYASVSCPSKDYFKPLINYFYKKKENNSLHQNYCNFIINRLYHTFNTKNDLLYLTEQDINKIMHMKPLLYEIQLYHFAKFYMEMKVDLNCGDILNYISEQLNLNHRNQLCLCLIKISKKINEIYLNDNDCLFKIIKDHIQTYNKTTEIINYPQPSFKLVIKLMKISSPYQNIEIFTLAYMVAIQDYLNDFFPLDEDEIEQICSLKLAADYGPKRHLKAEQIDINEYIPLFKKNTFDSNERLSKIIQNYNQQRIINSRDARYKILEILDQFPRFLGSTYKCSLKEFNQKSSIPNIKIILNITFRGLICSLPQDQREYICHIDYDLINNYGKANNQTLHIVTLDKQIYLTFSTHIECEQVYQFILKHESQISSNDFNYTNLS</sequence>
<gene>
    <name evidence="3" type="ORF">PSON_ATCC_30995.1.T0240028</name>
</gene>
<feature type="domain" description="FERM" evidence="1">
    <location>
        <begin position="292"/>
        <end position="597"/>
    </location>
</feature>
<dbReference type="Pfam" id="PF00784">
    <property type="entry name" value="MyTH4"/>
    <property type="match status" value="1"/>
</dbReference>
<organism evidence="3 4">
    <name type="scientific">Paramecium sonneborni</name>
    <dbReference type="NCBI Taxonomy" id="65129"/>
    <lineage>
        <taxon>Eukaryota</taxon>
        <taxon>Sar</taxon>
        <taxon>Alveolata</taxon>
        <taxon>Ciliophora</taxon>
        <taxon>Intramacronucleata</taxon>
        <taxon>Oligohymenophorea</taxon>
        <taxon>Peniculida</taxon>
        <taxon>Parameciidae</taxon>
        <taxon>Paramecium</taxon>
    </lineage>
</organism>
<dbReference type="InterPro" id="IPR019748">
    <property type="entry name" value="FERM_central"/>
</dbReference>
<evidence type="ECO:0000313" key="3">
    <source>
        <dbReference type="EMBL" id="CAD8068190.1"/>
    </source>
</evidence>
<dbReference type="PROSITE" id="PS50057">
    <property type="entry name" value="FERM_3"/>
    <property type="match status" value="1"/>
</dbReference>
<evidence type="ECO:0000259" key="2">
    <source>
        <dbReference type="PROSITE" id="PS51016"/>
    </source>
</evidence>
<dbReference type="EMBL" id="CAJJDN010000024">
    <property type="protein sequence ID" value="CAD8068190.1"/>
    <property type="molecule type" value="Genomic_DNA"/>
</dbReference>
<evidence type="ECO:0000259" key="1">
    <source>
        <dbReference type="PROSITE" id="PS50057"/>
    </source>
</evidence>
<dbReference type="InterPro" id="IPR000299">
    <property type="entry name" value="FERM_domain"/>
</dbReference>
<dbReference type="PROSITE" id="PS51016">
    <property type="entry name" value="MYTH4"/>
    <property type="match status" value="1"/>
</dbReference>
<dbReference type="GO" id="GO:0005856">
    <property type="term" value="C:cytoskeleton"/>
    <property type="evidence" value="ECO:0007669"/>
    <property type="project" value="InterPro"/>
</dbReference>
<dbReference type="InterPro" id="IPR000857">
    <property type="entry name" value="MyTH4_dom"/>
</dbReference>
<evidence type="ECO:0000313" key="4">
    <source>
        <dbReference type="Proteomes" id="UP000692954"/>
    </source>
</evidence>
<dbReference type="CDD" id="cd14473">
    <property type="entry name" value="FERM_B-lobe"/>
    <property type="match status" value="1"/>
</dbReference>
<dbReference type="OrthoDB" id="8182952at2759"/>
<name>A0A8S1LK34_9CILI</name>
<dbReference type="Pfam" id="PF00373">
    <property type="entry name" value="FERM_M"/>
    <property type="match status" value="1"/>
</dbReference>
<dbReference type="AlphaFoldDB" id="A0A8S1LK34"/>
<feature type="domain" description="MyTH4" evidence="2">
    <location>
        <begin position="138"/>
        <end position="287"/>
    </location>
</feature>
<protein>
    <submittedName>
        <fullName evidence="3">Uncharacterized protein</fullName>
    </submittedName>
</protein>